<feature type="compositionally biased region" description="Polar residues" evidence="1">
    <location>
        <begin position="40"/>
        <end position="51"/>
    </location>
</feature>
<reference evidence="3 4" key="1">
    <citation type="submission" date="2019-06" db="EMBL/GenBank/DDBJ databases">
        <title>Draft genome sequence of the filamentous fungus Phialemoniopsis curvata isolated from diesel fuel.</title>
        <authorList>
            <person name="Varaljay V.A."/>
            <person name="Lyon W.J."/>
            <person name="Crouch A.L."/>
            <person name="Drake C.E."/>
            <person name="Hollomon J.M."/>
            <person name="Nadeau L.J."/>
            <person name="Nunn H.S."/>
            <person name="Stevenson B.S."/>
            <person name="Bojanowski C.L."/>
            <person name="Crookes-Goodson W.J."/>
        </authorList>
    </citation>
    <scope>NUCLEOTIDE SEQUENCE [LARGE SCALE GENOMIC DNA]</scope>
    <source>
        <strain evidence="3 4">D216</strain>
    </source>
</reference>
<gene>
    <name evidence="3" type="ORF">E0L32_006564</name>
</gene>
<name>A0A507B6C8_9PEZI</name>
<organism evidence="3 4">
    <name type="scientific">Thyridium curvatum</name>
    <dbReference type="NCBI Taxonomy" id="1093900"/>
    <lineage>
        <taxon>Eukaryota</taxon>
        <taxon>Fungi</taxon>
        <taxon>Dikarya</taxon>
        <taxon>Ascomycota</taxon>
        <taxon>Pezizomycotina</taxon>
        <taxon>Sordariomycetes</taxon>
        <taxon>Sordariomycetidae</taxon>
        <taxon>Thyridiales</taxon>
        <taxon>Thyridiaceae</taxon>
        <taxon>Thyridium</taxon>
    </lineage>
</organism>
<dbReference type="AlphaFoldDB" id="A0A507B6C8"/>
<keyword evidence="4" id="KW-1185">Reference proteome</keyword>
<evidence type="ECO:0000313" key="4">
    <source>
        <dbReference type="Proteomes" id="UP000319257"/>
    </source>
</evidence>
<dbReference type="GeneID" id="41974011"/>
<dbReference type="RefSeq" id="XP_030994630.1">
    <property type="nucleotide sequence ID" value="XM_031141210.1"/>
</dbReference>
<feature type="compositionally biased region" description="Gly residues" evidence="1">
    <location>
        <begin position="55"/>
        <end position="75"/>
    </location>
</feature>
<sequence length="219" mass="21937">MISRISILACLLWALALVQAYQTADSLDINDLETRQNINTGTAGTGSSNVNVGPLGSGTGSTTGTTGTTGTGTGTGVNANANTNGNVNANANANAANDPNLGMTVMPATCLEYSRVANYSTIGTNSTYRASFQQASPHGTDQASGILDSATAKLPDFKFNAAINARCGNLSQVAVAGAEANFTQGIVAEFRISAASPGLRGGLGMMVAGLVVAVGMVVA</sequence>
<dbReference type="EMBL" id="SKBQ01000038">
    <property type="protein sequence ID" value="TPX12919.1"/>
    <property type="molecule type" value="Genomic_DNA"/>
</dbReference>
<keyword evidence="2" id="KW-0732">Signal</keyword>
<evidence type="ECO:0000256" key="2">
    <source>
        <dbReference type="SAM" id="SignalP"/>
    </source>
</evidence>
<evidence type="ECO:0000313" key="3">
    <source>
        <dbReference type="EMBL" id="TPX12919.1"/>
    </source>
</evidence>
<evidence type="ECO:0000256" key="1">
    <source>
        <dbReference type="SAM" id="MobiDB-lite"/>
    </source>
</evidence>
<feature type="signal peptide" evidence="2">
    <location>
        <begin position="1"/>
        <end position="20"/>
    </location>
</feature>
<accession>A0A507B6C8</accession>
<dbReference type="InParanoid" id="A0A507B6C8"/>
<dbReference type="Proteomes" id="UP000319257">
    <property type="component" value="Unassembled WGS sequence"/>
</dbReference>
<protein>
    <submittedName>
        <fullName evidence="3">Uncharacterized protein</fullName>
    </submittedName>
</protein>
<comment type="caution">
    <text evidence="3">The sequence shown here is derived from an EMBL/GenBank/DDBJ whole genome shotgun (WGS) entry which is preliminary data.</text>
</comment>
<dbReference type="OrthoDB" id="3438213at2759"/>
<feature type="region of interest" description="Disordered" evidence="1">
    <location>
        <begin position="40"/>
        <end position="81"/>
    </location>
</feature>
<feature type="chain" id="PRO_5021374836" evidence="2">
    <location>
        <begin position="21"/>
        <end position="219"/>
    </location>
</feature>
<proteinExistence type="predicted"/>